<comment type="caution">
    <text evidence="4">The sequence shown here is derived from an EMBL/GenBank/DDBJ whole genome shotgun (WGS) entry which is preliminary data.</text>
</comment>
<proteinExistence type="predicted"/>
<feature type="transmembrane region" description="Helical" evidence="1">
    <location>
        <begin position="21"/>
        <end position="43"/>
    </location>
</feature>
<dbReference type="EMBL" id="BEHT01000004">
    <property type="protein sequence ID" value="GBC97959.1"/>
    <property type="molecule type" value="Genomic_DNA"/>
</dbReference>
<feature type="transmembrane region" description="Helical" evidence="1">
    <location>
        <begin position="385"/>
        <end position="406"/>
    </location>
</feature>
<feature type="transmembrane region" description="Helical" evidence="1">
    <location>
        <begin position="274"/>
        <end position="297"/>
    </location>
</feature>
<name>A0A2H5X9U7_9BACT</name>
<feature type="transmembrane region" description="Helical" evidence="1">
    <location>
        <begin position="565"/>
        <end position="585"/>
    </location>
</feature>
<reference evidence="5" key="1">
    <citation type="submission" date="2017-09" db="EMBL/GenBank/DDBJ databases">
        <title>Metaegenomics of thermophilic ammonia-oxidizing enrichment culture.</title>
        <authorList>
            <person name="Kato S."/>
            <person name="Suzuki K."/>
        </authorList>
    </citation>
    <scope>NUCLEOTIDE SEQUENCE [LARGE SCALE GENOMIC DNA]</scope>
</reference>
<evidence type="ECO:0000256" key="1">
    <source>
        <dbReference type="SAM" id="Phobius"/>
    </source>
</evidence>
<accession>A0A2H5X9U7</accession>
<dbReference type="Pfam" id="PF20580">
    <property type="entry name" value="DUF6784"/>
    <property type="match status" value="1"/>
</dbReference>
<evidence type="ECO:0000313" key="4">
    <source>
        <dbReference type="EMBL" id="GBC97959.1"/>
    </source>
</evidence>
<evidence type="ECO:0000259" key="3">
    <source>
        <dbReference type="Pfam" id="PF20581"/>
    </source>
</evidence>
<sequence>MDERASASVVRPLTMGAPQGTLAAPPVRAVLLGLLLVALFAYITPYNDYDLANTFVAGNLLPTSSMVVLLLCVFVLNPLLRQFAPRYALRSHELAVLWAIIVVASGIPAAGLWRYIVPQLPNLLYRASAANRWDELLIPHAPSWLVITDKAAAKGFYEGTGGRIMWDAWLQPLAFWLPFAFALFFAVFCLATLLRRQWMEREQFTFPLVQLPYELTREPAAGKRLPPLLYSMPLWVGFFASALLHTLCGLNTYFPSVPAIRRFRSLGEYIAGFPFDAIAGTGLHIYPAAIGLTYLLTTEVSFSLWFFYALERLQQLVFAYYGWSGLGYSATDFVQYQQVGAVLGLLLIIGYAARHHWKQVLARALPFVKAPNGAPVDDTNEPLPYAVAFWGFIVTTLGLFAVLVALGMNALLAATFLVMAFGFYLAVSWIATNGGMVMVQMRILPFDPVVALFGTKRFDARSILTMCLLQEAFTYDQREVLMPSLLNAMKMAQLAGVRQRLLMAWGGVAVALAAFVSLYAWLKLGYTKGAVTLTKTATFSWHANYPYMLAAQYIDPSVPPNMFRVTGMVVGLTGFVGLYLLRLHFSSPLHPVGWIVCRGWAMEQFWLMILLGWLAKAVIVRYGGLSGYRALRPFFLGIVLGDLTMAGIFTVVGFITQKGYPVMPL</sequence>
<organism evidence="4 5">
    <name type="scientific">Candidatus Fervidibacter japonicus</name>
    <dbReference type="NCBI Taxonomy" id="2035412"/>
    <lineage>
        <taxon>Bacteria</taxon>
        <taxon>Candidatus Fervidibacterota</taxon>
        <taxon>Candidatus Fervidibacter</taxon>
    </lineage>
</organism>
<feature type="transmembrane region" description="Helical" evidence="1">
    <location>
        <begin position="605"/>
        <end position="622"/>
    </location>
</feature>
<feature type="transmembrane region" description="Helical" evidence="1">
    <location>
        <begin position="55"/>
        <end position="76"/>
    </location>
</feature>
<feature type="transmembrane region" description="Helical" evidence="1">
    <location>
        <begin position="501"/>
        <end position="522"/>
    </location>
</feature>
<keyword evidence="1" id="KW-0812">Transmembrane</keyword>
<keyword evidence="1" id="KW-0472">Membrane</keyword>
<keyword evidence="1" id="KW-1133">Transmembrane helix</keyword>
<evidence type="ECO:0000259" key="2">
    <source>
        <dbReference type="Pfam" id="PF20580"/>
    </source>
</evidence>
<dbReference type="AlphaFoldDB" id="A0A2H5X9U7"/>
<feature type="domain" description="DUF6785" evidence="3">
    <location>
        <begin position="27"/>
        <end position="529"/>
    </location>
</feature>
<dbReference type="InterPro" id="IPR046712">
    <property type="entry name" value="DUF6785"/>
</dbReference>
<dbReference type="Pfam" id="PF20581">
    <property type="entry name" value="DUF6785"/>
    <property type="match status" value="1"/>
</dbReference>
<feature type="transmembrane region" description="Helical" evidence="1">
    <location>
        <begin position="412"/>
        <end position="432"/>
    </location>
</feature>
<feature type="transmembrane region" description="Helical" evidence="1">
    <location>
        <begin position="173"/>
        <end position="194"/>
    </location>
</feature>
<feature type="transmembrane region" description="Helical" evidence="1">
    <location>
        <begin position="234"/>
        <end position="254"/>
    </location>
</feature>
<feature type="transmembrane region" description="Helical" evidence="1">
    <location>
        <begin position="335"/>
        <end position="353"/>
    </location>
</feature>
<protein>
    <submittedName>
        <fullName evidence="4">Uncharacterized protein</fullName>
    </submittedName>
</protein>
<dbReference type="Proteomes" id="UP000236173">
    <property type="component" value="Unassembled WGS sequence"/>
</dbReference>
<feature type="transmembrane region" description="Helical" evidence="1">
    <location>
        <begin position="634"/>
        <end position="655"/>
    </location>
</feature>
<feature type="transmembrane region" description="Helical" evidence="1">
    <location>
        <begin position="96"/>
        <end position="116"/>
    </location>
</feature>
<gene>
    <name evidence="4" type="ORF">HRbin17_00454</name>
</gene>
<dbReference type="InterPro" id="IPR046711">
    <property type="entry name" value="DUF6784"/>
</dbReference>
<feature type="domain" description="DUF6784" evidence="2">
    <location>
        <begin position="566"/>
        <end position="661"/>
    </location>
</feature>
<evidence type="ECO:0000313" key="5">
    <source>
        <dbReference type="Proteomes" id="UP000236173"/>
    </source>
</evidence>